<evidence type="ECO:0000313" key="2">
    <source>
        <dbReference type="EMBL" id="CAK7236044.1"/>
    </source>
</evidence>
<feature type="region of interest" description="Disordered" evidence="1">
    <location>
        <begin position="43"/>
        <end position="94"/>
    </location>
</feature>
<proteinExistence type="predicted"/>
<gene>
    <name evidence="2" type="ORF">SCUCBS95973_009471</name>
</gene>
<dbReference type="Proteomes" id="UP001642405">
    <property type="component" value="Unassembled WGS sequence"/>
</dbReference>
<sequence length="155" mass="17748">MDFLDRDFFEMELWNYSYEDLVLYANDDDYPHTFTDMIKRKARKGEDIQGHEEQQSTHQSTQQSIQNKSTGKPPQAPAVPESQPRPSFSTVVSSDSMLSVDISESMLSQAPEEMADLLEAVSASSPPRKGRPLHISRVQFRRVKHKFLCPKKTKT</sequence>
<feature type="compositionally biased region" description="Basic and acidic residues" evidence="1">
    <location>
        <begin position="44"/>
        <end position="55"/>
    </location>
</feature>
<comment type="caution">
    <text evidence="2">The sequence shown here is derived from an EMBL/GenBank/DDBJ whole genome shotgun (WGS) entry which is preliminary data.</text>
</comment>
<feature type="compositionally biased region" description="Polar residues" evidence="1">
    <location>
        <begin position="84"/>
        <end position="94"/>
    </location>
</feature>
<organism evidence="2 3">
    <name type="scientific">Sporothrix curviconia</name>
    <dbReference type="NCBI Taxonomy" id="1260050"/>
    <lineage>
        <taxon>Eukaryota</taxon>
        <taxon>Fungi</taxon>
        <taxon>Dikarya</taxon>
        <taxon>Ascomycota</taxon>
        <taxon>Pezizomycotina</taxon>
        <taxon>Sordariomycetes</taxon>
        <taxon>Sordariomycetidae</taxon>
        <taxon>Ophiostomatales</taxon>
        <taxon>Ophiostomataceae</taxon>
        <taxon>Sporothrix</taxon>
    </lineage>
</organism>
<protein>
    <submittedName>
        <fullName evidence="2">Uncharacterized protein</fullName>
    </submittedName>
</protein>
<evidence type="ECO:0000256" key="1">
    <source>
        <dbReference type="SAM" id="MobiDB-lite"/>
    </source>
</evidence>
<keyword evidence="3" id="KW-1185">Reference proteome</keyword>
<name>A0ABP0CV86_9PEZI</name>
<dbReference type="EMBL" id="CAWUHB010000108">
    <property type="protein sequence ID" value="CAK7236044.1"/>
    <property type="molecule type" value="Genomic_DNA"/>
</dbReference>
<reference evidence="2 3" key="1">
    <citation type="submission" date="2024-01" db="EMBL/GenBank/DDBJ databases">
        <authorList>
            <person name="Allen C."/>
            <person name="Tagirdzhanova G."/>
        </authorList>
    </citation>
    <scope>NUCLEOTIDE SEQUENCE [LARGE SCALE GENOMIC DNA]</scope>
</reference>
<evidence type="ECO:0000313" key="3">
    <source>
        <dbReference type="Proteomes" id="UP001642405"/>
    </source>
</evidence>
<accession>A0ABP0CV86</accession>